<keyword evidence="2" id="KW-0808">Transferase</keyword>
<dbReference type="InterPro" id="IPR029044">
    <property type="entry name" value="Nucleotide-diphossugar_trans"/>
</dbReference>
<keyword evidence="1" id="KW-0328">Glycosyltransferase</keyword>
<dbReference type="CDD" id="cd03801">
    <property type="entry name" value="GT4_PimA-like"/>
    <property type="match status" value="1"/>
</dbReference>
<feature type="domain" description="Glycosyl transferase family 1" evidence="3">
    <location>
        <begin position="462"/>
        <end position="612"/>
    </location>
</feature>
<accession>A0ABS4TCT4</accession>
<evidence type="ECO:0000256" key="1">
    <source>
        <dbReference type="ARBA" id="ARBA00022676"/>
    </source>
</evidence>
<dbReference type="Gene3D" id="3.90.550.10">
    <property type="entry name" value="Spore Coat Polysaccharide Biosynthesis Protein SpsA, Chain A"/>
    <property type="match status" value="1"/>
</dbReference>
<evidence type="ECO:0000259" key="3">
    <source>
        <dbReference type="Pfam" id="PF00534"/>
    </source>
</evidence>
<dbReference type="Pfam" id="PF00535">
    <property type="entry name" value="Glycos_transf_2"/>
    <property type="match status" value="1"/>
</dbReference>
<evidence type="ECO:0000313" key="5">
    <source>
        <dbReference type="EMBL" id="MBP2322230.1"/>
    </source>
</evidence>
<sequence length="635" mass="69006">MIEEQGVRRLVVLVVSYRRADLLRRCLDSVYKHLAGTRVLVWDNLSEGSADVRALADEYPEVEWVFSERNVGYAKAVNGLAGRVGDADLLLLNPDAELTGPLVKARAALREDGVAAVSPKVAEPVGGPDWDVARRKQTVVRALVSHSGYGKRLRGRPVSDYYPEQPDLVDGYLSGCCLLISGRAWRELGGLDEKFFLYGEESEWQARAHAKGWRLVLADETDVTHGAGGTMSGDPLAERRSRDLLRAGQAEMLGMSNYGPGAIFTAGLTVLDRVQRSHRKDRAREKQAARAKAKTGLPSILLTSNELCQGGAERQRVLLANELARRGYPVTLACLQHFGPLTPELDPAVRLVLTPWWQPLVDLPTKDAVLITGVTNTEAGFAMGWRAANRRGKWLAATHEPAEPDQPTYSNALAKVISRSDGVIALSPRHWADITRHQSLHTRHFIAPNGVPAQTPRAYRPDGEVRLGMLCRMVEHKNPHLLVEALSTMPDLDWTLDLFGDGPDRERLQAMAPANPKITWHGASPGPDHAFAGIDVLCVPSKAEAFPLVIVEAMARGLPVISSAVGSVPDLLDNGNAGVLVEPVTAAAWATALHPIIQDPTRLTALAEAGARRAAELYTVDAMTDAYETAIAAAR</sequence>
<dbReference type="Gene3D" id="3.40.50.2000">
    <property type="entry name" value="Glycogen Phosphorylase B"/>
    <property type="match status" value="2"/>
</dbReference>
<comment type="caution">
    <text evidence="5">The sequence shown here is derived from an EMBL/GenBank/DDBJ whole genome shotgun (WGS) entry which is preliminary data.</text>
</comment>
<evidence type="ECO:0000259" key="4">
    <source>
        <dbReference type="Pfam" id="PF00535"/>
    </source>
</evidence>
<dbReference type="SUPFAM" id="SSF53448">
    <property type="entry name" value="Nucleotide-diphospho-sugar transferases"/>
    <property type="match status" value="1"/>
</dbReference>
<dbReference type="PANTHER" id="PTHR12526:SF510">
    <property type="entry name" value="D-INOSITOL 3-PHOSPHATE GLYCOSYLTRANSFERASE"/>
    <property type="match status" value="1"/>
</dbReference>
<dbReference type="Proteomes" id="UP001519332">
    <property type="component" value="Unassembled WGS sequence"/>
</dbReference>
<reference evidence="5 6" key="1">
    <citation type="submission" date="2021-03" db="EMBL/GenBank/DDBJ databases">
        <title>Sequencing the genomes of 1000 actinobacteria strains.</title>
        <authorList>
            <person name="Klenk H.-P."/>
        </authorList>
    </citation>
    <scope>NUCLEOTIDE SEQUENCE [LARGE SCALE GENOMIC DNA]</scope>
    <source>
        <strain evidence="5 6">DSM 46670</strain>
    </source>
</reference>
<protein>
    <submittedName>
        <fullName evidence="5">Glycosyltransferase involved in cell wall biosynthesis/GT2 family glycosyltransferase</fullName>
    </submittedName>
</protein>
<dbReference type="Pfam" id="PF00534">
    <property type="entry name" value="Glycos_transf_1"/>
    <property type="match status" value="1"/>
</dbReference>
<dbReference type="SUPFAM" id="SSF53756">
    <property type="entry name" value="UDP-Glycosyltransferase/glycogen phosphorylase"/>
    <property type="match status" value="1"/>
</dbReference>
<organism evidence="5 6">
    <name type="scientific">Kibdelosporangium banguiense</name>
    <dbReference type="NCBI Taxonomy" id="1365924"/>
    <lineage>
        <taxon>Bacteria</taxon>
        <taxon>Bacillati</taxon>
        <taxon>Actinomycetota</taxon>
        <taxon>Actinomycetes</taxon>
        <taxon>Pseudonocardiales</taxon>
        <taxon>Pseudonocardiaceae</taxon>
        <taxon>Kibdelosporangium</taxon>
    </lineage>
</organism>
<feature type="domain" description="Glycosyltransferase 2-like" evidence="4">
    <location>
        <begin position="12"/>
        <end position="119"/>
    </location>
</feature>
<dbReference type="InterPro" id="IPR001173">
    <property type="entry name" value="Glyco_trans_2-like"/>
</dbReference>
<evidence type="ECO:0000256" key="2">
    <source>
        <dbReference type="ARBA" id="ARBA00022679"/>
    </source>
</evidence>
<dbReference type="RefSeq" id="WP_307855077.1">
    <property type="nucleotide sequence ID" value="NZ_JAGINW010000001.1"/>
</dbReference>
<dbReference type="InterPro" id="IPR001296">
    <property type="entry name" value="Glyco_trans_1"/>
</dbReference>
<dbReference type="EMBL" id="JAGINW010000001">
    <property type="protein sequence ID" value="MBP2322230.1"/>
    <property type="molecule type" value="Genomic_DNA"/>
</dbReference>
<name>A0ABS4TCT4_9PSEU</name>
<evidence type="ECO:0000313" key="6">
    <source>
        <dbReference type="Proteomes" id="UP001519332"/>
    </source>
</evidence>
<gene>
    <name evidence="5" type="ORF">JOF56_002615</name>
</gene>
<proteinExistence type="predicted"/>
<dbReference type="PANTHER" id="PTHR12526">
    <property type="entry name" value="GLYCOSYLTRANSFERASE"/>
    <property type="match status" value="1"/>
</dbReference>
<keyword evidence="6" id="KW-1185">Reference proteome</keyword>